<dbReference type="EMBL" id="NAJN01000118">
    <property type="protein sequence ID" value="TKA78991.1"/>
    <property type="molecule type" value="Genomic_DNA"/>
</dbReference>
<dbReference type="Gene3D" id="3.30.160.20">
    <property type="match status" value="1"/>
</dbReference>
<dbReference type="AlphaFoldDB" id="A0A4U0XQZ5"/>
<dbReference type="PANTHER" id="PTHR46203">
    <property type="entry name" value="PROBABLE PEPTIDE CHAIN RELEASE FACTOR C12ORF65"/>
    <property type="match status" value="1"/>
</dbReference>
<keyword evidence="8" id="KW-1185">Reference proteome</keyword>
<feature type="region of interest" description="Disordered" evidence="5">
    <location>
        <begin position="115"/>
        <end position="206"/>
    </location>
</feature>
<evidence type="ECO:0000259" key="6">
    <source>
        <dbReference type="Pfam" id="PF00472"/>
    </source>
</evidence>
<dbReference type="GO" id="GO:0005739">
    <property type="term" value="C:mitochondrion"/>
    <property type="evidence" value="ECO:0007669"/>
    <property type="project" value="UniProtKB-SubCell"/>
</dbReference>
<protein>
    <recommendedName>
        <fullName evidence="6">Prokaryotic-type class I peptide chain release factors domain-containing protein</fullName>
    </recommendedName>
</protein>
<evidence type="ECO:0000256" key="1">
    <source>
        <dbReference type="ARBA" id="ARBA00004173"/>
    </source>
</evidence>
<name>A0A4U0XQZ5_9PEZI</name>
<evidence type="ECO:0000313" key="7">
    <source>
        <dbReference type="EMBL" id="TKA78991.1"/>
    </source>
</evidence>
<dbReference type="SUPFAM" id="SSF75620">
    <property type="entry name" value="Release factor"/>
    <property type="match status" value="1"/>
</dbReference>
<comment type="similarity">
    <text evidence="2">Belongs to the prokaryotic/mitochondrial release factor family.</text>
</comment>
<dbReference type="STRING" id="331657.A0A4U0XQZ5"/>
<evidence type="ECO:0000256" key="3">
    <source>
        <dbReference type="ARBA" id="ARBA00022946"/>
    </source>
</evidence>
<dbReference type="Pfam" id="PF00472">
    <property type="entry name" value="RF-1"/>
    <property type="match status" value="1"/>
</dbReference>
<dbReference type="OrthoDB" id="277888at2759"/>
<evidence type="ECO:0000256" key="5">
    <source>
        <dbReference type="SAM" id="MobiDB-lite"/>
    </source>
</evidence>
<evidence type="ECO:0000256" key="4">
    <source>
        <dbReference type="ARBA" id="ARBA00023128"/>
    </source>
</evidence>
<sequence length="206" mass="22591">MLASNRPTIQHLSMLDTTASAAAKHARPLPPRPTVNESDIEEAFLRGSGPGGQKINKTSCAVQLKHLPTGMVVKSQETRSRTQNRKIARRILAEKIELMEKGPESRTMLKAAVRVRKKASKSKKAKRKYRALEEAKAGGVVVGNGEDEEDDDDGEDDDDVDDEDEEEDDDEGDEPEQDDAVIGKRERRGGASNPDRPVTVSVLGYS</sequence>
<comment type="subcellular location">
    <subcellularLocation>
        <location evidence="1">Mitochondrion</location>
    </subcellularLocation>
</comment>
<evidence type="ECO:0000313" key="8">
    <source>
        <dbReference type="Proteomes" id="UP000308768"/>
    </source>
</evidence>
<dbReference type="InterPro" id="IPR052405">
    <property type="entry name" value="Mito_Transl_Release_Factor"/>
</dbReference>
<evidence type="ECO:0000256" key="2">
    <source>
        <dbReference type="ARBA" id="ARBA00010835"/>
    </source>
</evidence>
<gene>
    <name evidence="7" type="ORF">B0A49_01542</name>
</gene>
<dbReference type="Proteomes" id="UP000308768">
    <property type="component" value="Unassembled WGS sequence"/>
</dbReference>
<comment type="caution">
    <text evidence="7">The sequence shown here is derived from an EMBL/GenBank/DDBJ whole genome shotgun (WGS) entry which is preliminary data.</text>
</comment>
<dbReference type="InterPro" id="IPR045853">
    <property type="entry name" value="Pep_chain_release_fac_I_sf"/>
</dbReference>
<dbReference type="InterPro" id="IPR000352">
    <property type="entry name" value="Pep_chain_release_fac_I"/>
</dbReference>
<keyword evidence="4" id="KW-0496">Mitochondrion</keyword>
<reference evidence="7 8" key="1">
    <citation type="submission" date="2017-03" db="EMBL/GenBank/DDBJ databases">
        <title>Genomes of endolithic fungi from Antarctica.</title>
        <authorList>
            <person name="Coleine C."/>
            <person name="Masonjones S."/>
            <person name="Stajich J.E."/>
        </authorList>
    </citation>
    <scope>NUCLEOTIDE SEQUENCE [LARGE SCALE GENOMIC DNA]</scope>
    <source>
        <strain evidence="7 8">CCFEE 5187</strain>
    </source>
</reference>
<proteinExistence type="inferred from homology"/>
<feature type="domain" description="Prokaryotic-type class I peptide chain release factors" evidence="6">
    <location>
        <begin position="34"/>
        <end position="131"/>
    </location>
</feature>
<dbReference type="PANTHER" id="PTHR46203:SF1">
    <property type="entry name" value="MITOCHONDRIAL TRANSLATION RELEASE FACTOR IN RESCUE"/>
    <property type="match status" value="1"/>
</dbReference>
<dbReference type="GO" id="GO:0032543">
    <property type="term" value="P:mitochondrial translation"/>
    <property type="evidence" value="ECO:0007669"/>
    <property type="project" value="UniProtKB-ARBA"/>
</dbReference>
<feature type="compositionally biased region" description="Basic residues" evidence="5">
    <location>
        <begin position="115"/>
        <end position="129"/>
    </location>
</feature>
<dbReference type="FunFam" id="3.30.160.20:FF:000065">
    <property type="entry name" value="Peptidyl-tRNA hydrolase domain protein"/>
    <property type="match status" value="1"/>
</dbReference>
<dbReference type="GO" id="GO:0003747">
    <property type="term" value="F:translation release factor activity"/>
    <property type="evidence" value="ECO:0007669"/>
    <property type="project" value="InterPro"/>
</dbReference>
<feature type="compositionally biased region" description="Acidic residues" evidence="5">
    <location>
        <begin position="145"/>
        <end position="179"/>
    </location>
</feature>
<organism evidence="7 8">
    <name type="scientific">Cryomyces minteri</name>
    <dbReference type="NCBI Taxonomy" id="331657"/>
    <lineage>
        <taxon>Eukaryota</taxon>
        <taxon>Fungi</taxon>
        <taxon>Dikarya</taxon>
        <taxon>Ascomycota</taxon>
        <taxon>Pezizomycotina</taxon>
        <taxon>Dothideomycetes</taxon>
        <taxon>Dothideomycetes incertae sedis</taxon>
        <taxon>Cryomyces</taxon>
    </lineage>
</organism>
<accession>A0A4U0XQZ5</accession>
<keyword evidence="3" id="KW-0809">Transit peptide</keyword>